<dbReference type="OrthoDB" id="425014at2759"/>
<evidence type="ECO:0000259" key="2">
    <source>
        <dbReference type="PROSITE" id="PS50878"/>
    </source>
</evidence>
<reference evidence="5" key="1">
    <citation type="submission" date="2016-06" db="UniProtKB">
        <authorList>
            <consortium name="WormBaseParasite"/>
        </authorList>
    </citation>
    <scope>IDENTIFICATION</scope>
</reference>
<dbReference type="PROSITE" id="PS50878">
    <property type="entry name" value="RT_POL"/>
    <property type="match status" value="1"/>
</dbReference>
<dbReference type="SUPFAM" id="SSF56672">
    <property type="entry name" value="DNA/RNA polymerases"/>
    <property type="match status" value="1"/>
</dbReference>
<sequence length="231" mass="25261">MTARVTDNGTVSKAFAVTNGVKQGCVLAPTLFSLIFSAILMDAYREERLGIRLTHRTVGHLHNSWRMQASTRVSTTTVHELLFADDCALSTVTKEDMQSSMDLLAAGYANIGLTFSKAETVPGVKTESRRPEAGEDEVAGAVGSPKPPSEPVGCLMWEWAHWLTGRRARLHAPRHDLAPITHTSVFTKPGDMEEPSPSDSQSTGQSLNAQRTEPTVICRKRQIDSFSKHDS</sequence>
<evidence type="ECO:0000313" key="4">
    <source>
        <dbReference type="Proteomes" id="UP000275846"/>
    </source>
</evidence>
<evidence type="ECO:0000313" key="3">
    <source>
        <dbReference type="EMBL" id="VDL97127.1"/>
    </source>
</evidence>
<accession>A0A183T2P4</accession>
<organism evidence="5">
    <name type="scientific">Schistocephalus solidus</name>
    <name type="common">Tapeworm</name>
    <dbReference type="NCBI Taxonomy" id="70667"/>
    <lineage>
        <taxon>Eukaryota</taxon>
        <taxon>Metazoa</taxon>
        <taxon>Spiralia</taxon>
        <taxon>Lophotrochozoa</taxon>
        <taxon>Platyhelminthes</taxon>
        <taxon>Cestoda</taxon>
        <taxon>Eucestoda</taxon>
        <taxon>Diphyllobothriidea</taxon>
        <taxon>Diphyllobothriidae</taxon>
        <taxon>Schistocephalus</taxon>
    </lineage>
</organism>
<feature type="region of interest" description="Disordered" evidence="1">
    <location>
        <begin position="122"/>
        <end position="149"/>
    </location>
</feature>
<feature type="compositionally biased region" description="Polar residues" evidence="1">
    <location>
        <begin position="197"/>
        <end position="213"/>
    </location>
</feature>
<feature type="compositionally biased region" description="Basic and acidic residues" evidence="1">
    <location>
        <begin position="221"/>
        <end position="231"/>
    </location>
</feature>
<keyword evidence="4" id="KW-1185">Reference proteome</keyword>
<dbReference type="PANTHER" id="PTHR47027:SF26">
    <property type="entry name" value="REVERSE TRANSCRIPTASE DOMAIN-CONTAINING PROTEIN"/>
    <property type="match status" value="1"/>
</dbReference>
<name>A0A183T2P4_SCHSO</name>
<feature type="domain" description="Reverse transcriptase" evidence="2">
    <location>
        <begin position="1"/>
        <end position="156"/>
    </location>
</feature>
<dbReference type="InterPro" id="IPR043502">
    <property type="entry name" value="DNA/RNA_pol_sf"/>
</dbReference>
<dbReference type="AlphaFoldDB" id="A0A183T2P4"/>
<dbReference type="Pfam" id="PF00078">
    <property type="entry name" value="RVT_1"/>
    <property type="match status" value="1"/>
</dbReference>
<feature type="region of interest" description="Disordered" evidence="1">
    <location>
        <begin position="181"/>
        <end position="231"/>
    </location>
</feature>
<dbReference type="WBParaSite" id="SSLN_0001116101-mRNA-1">
    <property type="protein sequence ID" value="SSLN_0001116101-mRNA-1"/>
    <property type="gene ID" value="SSLN_0001116101"/>
</dbReference>
<evidence type="ECO:0000313" key="5">
    <source>
        <dbReference type="WBParaSite" id="SSLN_0001116101-mRNA-1"/>
    </source>
</evidence>
<dbReference type="Proteomes" id="UP000275846">
    <property type="component" value="Unassembled WGS sequence"/>
</dbReference>
<evidence type="ECO:0000256" key="1">
    <source>
        <dbReference type="SAM" id="MobiDB-lite"/>
    </source>
</evidence>
<dbReference type="EMBL" id="UYSU01036064">
    <property type="protein sequence ID" value="VDL97127.1"/>
    <property type="molecule type" value="Genomic_DNA"/>
</dbReference>
<gene>
    <name evidence="3" type="ORF">SSLN_LOCUS10742</name>
</gene>
<dbReference type="InterPro" id="IPR000477">
    <property type="entry name" value="RT_dom"/>
</dbReference>
<protein>
    <submittedName>
        <fullName evidence="5">Reverse transcriptase domain-containing protein</fullName>
    </submittedName>
</protein>
<reference evidence="3 4" key="2">
    <citation type="submission" date="2018-11" db="EMBL/GenBank/DDBJ databases">
        <authorList>
            <consortium name="Pathogen Informatics"/>
        </authorList>
    </citation>
    <scope>NUCLEOTIDE SEQUENCE [LARGE SCALE GENOMIC DNA]</scope>
    <source>
        <strain evidence="3 4">NST_G2</strain>
    </source>
</reference>
<proteinExistence type="predicted"/>
<dbReference type="PANTHER" id="PTHR47027">
    <property type="entry name" value="REVERSE TRANSCRIPTASE DOMAIN-CONTAINING PROTEIN"/>
    <property type="match status" value="1"/>
</dbReference>